<reference evidence="2 3" key="2">
    <citation type="submission" date="2020-03" db="EMBL/GenBank/DDBJ databases">
        <authorList>
            <person name="Ichikawa N."/>
            <person name="Kimura A."/>
            <person name="Kitahashi Y."/>
            <person name="Uohara A."/>
        </authorList>
    </citation>
    <scope>NUCLEOTIDE SEQUENCE [LARGE SCALE GENOMIC DNA]</scope>
    <source>
        <strain evidence="2 3">NBRC 105367</strain>
    </source>
</reference>
<evidence type="ECO:0000313" key="2">
    <source>
        <dbReference type="EMBL" id="BCB90517.1"/>
    </source>
</evidence>
<dbReference type="Proteomes" id="UP000503011">
    <property type="component" value="Chromosome"/>
</dbReference>
<proteinExistence type="predicted"/>
<reference evidence="2 3" key="1">
    <citation type="submission" date="2020-03" db="EMBL/GenBank/DDBJ databases">
        <title>Whole genome shotgun sequence of Phytohabitans suffuscus NBRC 105367.</title>
        <authorList>
            <person name="Komaki H."/>
            <person name="Tamura T."/>
        </authorList>
    </citation>
    <scope>NUCLEOTIDE SEQUENCE [LARGE SCALE GENOMIC DNA]</scope>
    <source>
        <strain evidence="2 3">NBRC 105367</strain>
    </source>
</reference>
<name>A0A6F8YWJ7_9ACTN</name>
<evidence type="ECO:0000256" key="1">
    <source>
        <dbReference type="SAM" id="Phobius"/>
    </source>
</evidence>
<organism evidence="2 3">
    <name type="scientific">Phytohabitans suffuscus</name>
    <dbReference type="NCBI Taxonomy" id="624315"/>
    <lineage>
        <taxon>Bacteria</taxon>
        <taxon>Bacillati</taxon>
        <taxon>Actinomycetota</taxon>
        <taxon>Actinomycetes</taxon>
        <taxon>Micromonosporales</taxon>
        <taxon>Micromonosporaceae</taxon>
    </lineage>
</organism>
<keyword evidence="1" id="KW-0812">Transmembrane</keyword>
<feature type="transmembrane region" description="Helical" evidence="1">
    <location>
        <begin position="30"/>
        <end position="55"/>
    </location>
</feature>
<keyword evidence="1" id="KW-0472">Membrane</keyword>
<accession>A0A6F8YWJ7</accession>
<protein>
    <submittedName>
        <fullName evidence="2">Uncharacterized protein</fullName>
    </submittedName>
</protein>
<sequence length="56" mass="5560">MIFGLPATVIGLVAAALVLAAANRYSRSGLVTGTVSALAGLLVGPLVAFCVLTVLF</sequence>
<evidence type="ECO:0000313" key="3">
    <source>
        <dbReference type="Proteomes" id="UP000503011"/>
    </source>
</evidence>
<dbReference type="EMBL" id="AP022871">
    <property type="protein sequence ID" value="BCB90517.1"/>
    <property type="molecule type" value="Genomic_DNA"/>
</dbReference>
<keyword evidence="3" id="KW-1185">Reference proteome</keyword>
<dbReference type="AlphaFoldDB" id="A0A6F8YWJ7"/>
<dbReference type="KEGG" id="psuu:Psuf_078300"/>
<dbReference type="RefSeq" id="WP_173162867.1">
    <property type="nucleotide sequence ID" value="NZ_AP022871.1"/>
</dbReference>
<gene>
    <name evidence="2" type="ORF">Psuf_078300</name>
</gene>
<keyword evidence="1" id="KW-1133">Transmembrane helix</keyword>